<organism evidence="1 2">
    <name type="scientific">Rosa chinensis</name>
    <name type="common">China rose</name>
    <dbReference type="NCBI Taxonomy" id="74649"/>
    <lineage>
        <taxon>Eukaryota</taxon>
        <taxon>Viridiplantae</taxon>
        <taxon>Streptophyta</taxon>
        <taxon>Embryophyta</taxon>
        <taxon>Tracheophyta</taxon>
        <taxon>Spermatophyta</taxon>
        <taxon>Magnoliopsida</taxon>
        <taxon>eudicotyledons</taxon>
        <taxon>Gunneridae</taxon>
        <taxon>Pentapetalae</taxon>
        <taxon>rosids</taxon>
        <taxon>fabids</taxon>
        <taxon>Rosales</taxon>
        <taxon>Rosaceae</taxon>
        <taxon>Rosoideae</taxon>
        <taxon>Rosoideae incertae sedis</taxon>
        <taxon>Rosa</taxon>
    </lineage>
</organism>
<gene>
    <name evidence="1" type="ORF">RchiOBHm_Chr7g0234081</name>
</gene>
<sequence length="86" mass="9470">MLRRRGGAVLGCIAIAFTDKLSLFSLFSRCAVIRPNGLLYLPHHPLRTGATPHLRTLPFCPPLGLLRRMPSQAKGQRYIGTFLGAL</sequence>
<dbReference type="AlphaFoldDB" id="A0A2P6PGB7"/>
<accession>A0A2P6PGB7</accession>
<keyword evidence="2" id="KW-1185">Reference proteome</keyword>
<evidence type="ECO:0000313" key="2">
    <source>
        <dbReference type="Proteomes" id="UP000238479"/>
    </source>
</evidence>
<dbReference type="Proteomes" id="UP000238479">
    <property type="component" value="Chromosome 7"/>
</dbReference>
<name>A0A2P6PGB7_ROSCH</name>
<dbReference type="Gramene" id="PRQ20977">
    <property type="protein sequence ID" value="PRQ20977"/>
    <property type="gene ID" value="RchiOBHm_Chr7g0234081"/>
</dbReference>
<protein>
    <submittedName>
        <fullName evidence="1">Uncharacterized protein</fullName>
    </submittedName>
</protein>
<reference evidence="1 2" key="1">
    <citation type="journal article" date="2018" name="Nat. Genet.">
        <title>The Rosa genome provides new insights in the design of modern roses.</title>
        <authorList>
            <person name="Bendahmane M."/>
        </authorList>
    </citation>
    <scope>NUCLEOTIDE SEQUENCE [LARGE SCALE GENOMIC DNA]</scope>
    <source>
        <strain evidence="2">cv. Old Blush</strain>
    </source>
</reference>
<proteinExistence type="predicted"/>
<evidence type="ECO:0000313" key="1">
    <source>
        <dbReference type="EMBL" id="PRQ20977.1"/>
    </source>
</evidence>
<dbReference type="EMBL" id="PDCK01000045">
    <property type="protein sequence ID" value="PRQ20977.1"/>
    <property type="molecule type" value="Genomic_DNA"/>
</dbReference>
<comment type="caution">
    <text evidence="1">The sequence shown here is derived from an EMBL/GenBank/DDBJ whole genome shotgun (WGS) entry which is preliminary data.</text>
</comment>